<dbReference type="STRING" id="5722.A2EDC5"/>
<dbReference type="Proteomes" id="UP000001542">
    <property type="component" value="Unassembled WGS sequence"/>
</dbReference>
<name>A2EDC5_TRIV3</name>
<evidence type="ECO:0000256" key="6">
    <source>
        <dbReference type="ARBA" id="ARBA00023136"/>
    </source>
</evidence>
<dbReference type="OMA" id="RIMEETH"/>
<proteinExistence type="inferred from homology"/>
<accession>A2EDC5</accession>
<evidence type="ECO:0000256" key="5">
    <source>
        <dbReference type="ARBA" id="ARBA00022927"/>
    </source>
</evidence>
<dbReference type="PANTHER" id="PTHR22761">
    <property type="entry name" value="CHARGED MULTIVESICULAR BODY PROTEIN"/>
    <property type="match status" value="1"/>
</dbReference>
<dbReference type="VEuPathDB" id="TrichDB:TVAG_418050"/>
<comment type="similarity">
    <text evidence="2">Belongs to the SNF7 family.</text>
</comment>
<dbReference type="GO" id="GO:0032511">
    <property type="term" value="P:late endosome to vacuole transport via multivesicular body sorting pathway"/>
    <property type="evidence" value="ECO:0000318"/>
    <property type="project" value="GO_Central"/>
</dbReference>
<dbReference type="SMR" id="A2EDC5"/>
<keyword evidence="4" id="KW-0967">Endosome</keyword>
<evidence type="ECO:0000256" key="4">
    <source>
        <dbReference type="ARBA" id="ARBA00022753"/>
    </source>
</evidence>
<dbReference type="KEGG" id="tva:4767300"/>
<dbReference type="GO" id="GO:0006900">
    <property type="term" value="P:vesicle budding from membrane"/>
    <property type="evidence" value="ECO:0000318"/>
    <property type="project" value="GO_Central"/>
</dbReference>
<evidence type="ECO:0000256" key="7">
    <source>
        <dbReference type="SAM" id="Coils"/>
    </source>
</evidence>
<gene>
    <name evidence="9" type="ORF">TVAG_418050</name>
</gene>
<evidence type="ECO:0000313" key="9">
    <source>
        <dbReference type="EMBL" id="EAY09383.1"/>
    </source>
</evidence>
<reference evidence="9" key="1">
    <citation type="submission" date="2006-10" db="EMBL/GenBank/DDBJ databases">
        <authorList>
            <person name="Amadeo P."/>
            <person name="Zhao Q."/>
            <person name="Wortman J."/>
            <person name="Fraser-Liggett C."/>
            <person name="Carlton J."/>
        </authorList>
    </citation>
    <scope>NUCLEOTIDE SEQUENCE</scope>
    <source>
        <strain evidence="9">G3</strain>
    </source>
</reference>
<feature type="compositionally biased region" description="Basic and acidic residues" evidence="8">
    <location>
        <begin position="182"/>
        <end position="191"/>
    </location>
</feature>
<dbReference type="FunCoup" id="A2EDC5">
    <property type="interactions" value="403"/>
</dbReference>
<feature type="region of interest" description="Disordered" evidence="8">
    <location>
        <begin position="166"/>
        <end position="197"/>
    </location>
</feature>
<evidence type="ECO:0000313" key="10">
    <source>
        <dbReference type="Proteomes" id="UP000001542"/>
    </source>
</evidence>
<dbReference type="EMBL" id="DS113359">
    <property type="protein sequence ID" value="EAY09383.1"/>
    <property type="molecule type" value="Genomic_DNA"/>
</dbReference>
<dbReference type="eggNOG" id="KOG2910">
    <property type="taxonomic scope" value="Eukaryota"/>
</dbReference>
<dbReference type="PANTHER" id="PTHR22761:SF5">
    <property type="entry name" value="CHARGED MULTIVESICULAR BODY PROTEIN 6"/>
    <property type="match status" value="1"/>
</dbReference>
<feature type="coiled-coil region" evidence="7">
    <location>
        <begin position="75"/>
        <end position="144"/>
    </location>
</feature>
<evidence type="ECO:0000256" key="2">
    <source>
        <dbReference type="ARBA" id="ARBA00006190"/>
    </source>
</evidence>
<dbReference type="Pfam" id="PF03357">
    <property type="entry name" value="Snf7"/>
    <property type="match status" value="1"/>
</dbReference>
<organism evidence="9 10">
    <name type="scientific">Trichomonas vaginalis (strain ATCC PRA-98 / G3)</name>
    <dbReference type="NCBI Taxonomy" id="412133"/>
    <lineage>
        <taxon>Eukaryota</taxon>
        <taxon>Metamonada</taxon>
        <taxon>Parabasalia</taxon>
        <taxon>Trichomonadida</taxon>
        <taxon>Trichomonadidae</taxon>
        <taxon>Trichomonas</taxon>
    </lineage>
</organism>
<protein>
    <submittedName>
        <fullName evidence="9">SNF7 family protein</fullName>
    </submittedName>
</protein>
<keyword evidence="6" id="KW-0472">Membrane</keyword>
<keyword evidence="7" id="KW-0175">Coiled coil</keyword>
<dbReference type="GO" id="GO:0005771">
    <property type="term" value="C:multivesicular body"/>
    <property type="evidence" value="ECO:0000318"/>
    <property type="project" value="GO_Central"/>
</dbReference>
<dbReference type="InParanoid" id="A2EDC5"/>
<dbReference type="GO" id="GO:0015031">
    <property type="term" value="P:protein transport"/>
    <property type="evidence" value="ECO:0007669"/>
    <property type="project" value="UniProtKB-KW"/>
</dbReference>
<comment type="subcellular location">
    <subcellularLocation>
        <location evidence="1">Endosome membrane</location>
    </subcellularLocation>
</comment>
<evidence type="ECO:0000256" key="3">
    <source>
        <dbReference type="ARBA" id="ARBA00022448"/>
    </source>
</evidence>
<keyword evidence="3" id="KW-0813">Transport</keyword>
<dbReference type="AlphaFoldDB" id="A2EDC5"/>
<evidence type="ECO:0000256" key="8">
    <source>
        <dbReference type="SAM" id="MobiDB-lite"/>
    </source>
</evidence>
<reference evidence="9" key="2">
    <citation type="journal article" date="2007" name="Science">
        <title>Draft genome sequence of the sexually transmitted pathogen Trichomonas vaginalis.</title>
        <authorList>
            <person name="Carlton J.M."/>
            <person name="Hirt R.P."/>
            <person name="Silva J.C."/>
            <person name="Delcher A.L."/>
            <person name="Schatz M."/>
            <person name="Zhao Q."/>
            <person name="Wortman J.R."/>
            <person name="Bidwell S.L."/>
            <person name="Alsmark U.C.M."/>
            <person name="Besteiro S."/>
            <person name="Sicheritz-Ponten T."/>
            <person name="Noel C.J."/>
            <person name="Dacks J.B."/>
            <person name="Foster P.G."/>
            <person name="Simillion C."/>
            <person name="Van de Peer Y."/>
            <person name="Miranda-Saavedra D."/>
            <person name="Barton G.J."/>
            <person name="Westrop G.D."/>
            <person name="Mueller S."/>
            <person name="Dessi D."/>
            <person name="Fiori P.L."/>
            <person name="Ren Q."/>
            <person name="Paulsen I."/>
            <person name="Zhang H."/>
            <person name="Bastida-Corcuera F.D."/>
            <person name="Simoes-Barbosa A."/>
            <person name="Brown M.T."/>
            <person name="Hayes R.D."/>
            <person name="Mukherjee M."/>
            <person name="Okumura C.Y."/>
            <person name="Schneider R."/>
            <person name="Smith A.J."/>
            <person name="Vanacova S."/>
            <person name="Villalvazo M."/>
            <person name="Haas B.J."/>
            <person name="Pertea M."/>
            <person name="Feldblyum T.V."/>
            <person name="Utterback T.R."/>
            <person name="Shu C.L."/>
            <person name="Osoegawa K."/>
            <person name="de Jong P.J."/>
            <person name="Hrdy I."/>
            <person name="Horvathova L."/>
            <person name="Zubacova Z."/>
            <person name="Dolezal P."/>
            <person name="Malik S.B."/>
            <person name="Logsdon J.M. Jr."/>
            <person name="Henze K."/>
            <person name="Gupta A."/>
            <person name="Wang C.C."/>
            <person name="Dunne R.L."/>
            <person name="Upcroft J.A."/>
            <person name="Upcroft P."/>
            <person name="White O."/>
            <person name="Salzberg S.L."/>
            <person name="Tang P."/>
            <person name="Chiu C.-H."/>
            <person name="Lee Y.-S."/>
            <person name="Embley T.M."/>
            <person name="Coombs G.H."/>
            <person name="Mottram J.C."/>
            <person name="Tachezy J."/>
            <person name="Fraser-Liggett C.M."/>
            <person name="Johnson P.J."/>
        </authorList>
    </citation>
    <scope>NUCLEOTIDE SEQUENCE [LARGE SCALE GENOMIC DNA]</scope>
    <source>
        <strain evidence="9">G3</strain>
    </source>
</reference>
<keyword evidence="10" id="KW-1185">Reference proteome</keyword>
<keyword evidence="5" id="KW-0653">Protein transport</keyword>
<dbReference type="Gene3D" id="6.10.140.1230">
    <property type="match status" value="1"/>
</dbReference>
<dbReference type="RefSeq" id="XP_001321606.1">
    <property type="nucleotide sequence ID" value="XM_001321571.1"/>
</dbReference>
<dbReference type="VEuPathDB" id="TrichDB:TVAGG3_0875850"/>
<dbReference type="InterPro" id="IPR005024">
    <property type="entry name" value="Snf7_fam"/>
</dbReference>
<dbReference type="GO" id="GO:0000815">
    <property type="term" value="C:ESCRT III complex"/>
    <property type="evidence" value="ECO:0000318"/>
    <property type="project" value="GO_Central"/>
</dbReference>
<dbReference type="OrthoDB" id="441172at2759"/>
<sequence length="197" mass="22741">MGCFSSAHANQNADEEYDKAVLNLKVNRDRVKKYQSRLEEDNLKQTELAKKLAKEGKLERAKLVLKAKKAREVLIQKTDGMLTNLQEQLNNLEQARITREFAENMQQTNSVLKEMNEKLTVEMVENLMEENAEQTEKVNEVTELLGQSLTPDQDQEAEEEFEKMWKEMHGEESPQEAAEEIQAEKPEKQKELFAALA</sequence>
<evidence type="ECO:0000256" key="1">
    <source>
        <dbReference type="ARBA" id="ARBA00004608"/>
    </source>
</evidence>